<dbReference type="Pfam" id="PF00126">
    <property type="entry name" value="HTH_1"/>
    <property type="match status" value="1"/>
</dbReference>
<comment type="similarity">
    <text evidence="1">Belongs to the LysR transcriptional regulatory family.</text>
</comment>
<dbReference type="Gene3D" id="3.40.190.290">
    <property type="match status" value="1"/>
</dbReference>
<dbReference type="RefSeq" id="WP_341425390.1">
    <property type="nucleotide sequence ID" value="NZ_JBBUTG010000004.1"/>
</dbReference>
<dbReference type="EMBL" id="JBBUTG010000004">
    <property type="protein sequence ID" value="MEK8031024.1"/>
    <property type="molecule type" value="Genomic_DNA"/>
</dbReference>
<keyword evidence="7" id="KW-1185">Reference proteome</keyword>
<dbReference type="InterPro" id="IPR000847">
    <property type="entry name" value="LysR_HTH_N"/>
</dbReference>
<dbReference type="CDD" id="cd08422">
    <property type="entry name" value="PBP2_CrgA_like"/>
    <property type="match status" value="1"/>
</dbReference>
<evidence type="ECO:0000256" key="4">
    <source>
        <dbReference type="ARBA" id="ARBA00023163"/>
    </source>
</evidence>
<gene>
    <name evidence="6" type="ORF">AACH06_09375</name>
</gene>
<feature type="domain" description="HTH lysR-type" evidence="5">
    <location>
        <begin position="11"/>
        <end position="68"/>
    </location>
</feature>
<proteinExistence type="inferred from homology"/>
<dbReference type="InterPro" id="IPR005119">
    <property type="entry name" value="LysR_subst-bd"/>
</dbReference>
<dbReference type="InterPro" id="IPR058163">
    <property type="entry name" value="LysR-type_TF_proteobact-type"/>
</dbReference>
<dbReference type="PROSITE" id="PS50931">
    <property type="entry name" value="HTH_LYSR"/>
    <property type="match status" value="1"/>
</dbReference>
<keyword evidence="4" id="KW-0804">Transcription</keyword>
<keyword evidence="3" id="KW-0238">DNA-binding</keyword>
<keyword evidence="2" id="KW-0805">Transcription regulation</keyword>
<evidence type="ECO:0000259" key="5">
    <source>
        <dbReference type="PROSITE" id="PS50931"/>
    </source>
</evidence>
<name>A0ABU9BMN4_9BURK</name>
<reference evidence="6 7" key="1">
    <citation type="submission" date="2024-04" db="EMBL/GenBank/DDBJ databases">
        <title>Novel species of the genus Ideonella isolated from streams.</title>
        <authorList>
            <person name="Lu H."/>
        </authorList>
    </citation>
    <scope>NUCLEOTIDE SEQUENCE [LARGE SCALE GENOMIC DNA]</scope>
    <source>
        <strain evidence="6 7">DXS29W</strain>
    </source>
</reference>
<evidence type="ECO:0000313" key="6">
    <source>
        <dbReference type="EMBL" id="MEK8031024.1"/>
    </source>
</evidence>
<dbReference type="SUPFAM" id="SSF53850">
    <property type="entry name" value="Periplasmic binding protein-like II"/>
    <property type="match status" value="1"/>
</dbReference>
<evidence type="ECO:0000256" key="2">
    <source>
        <dbReference type="ARBA" id="ARBA00023015"/>
    </source>
</evidence>
<evidence type="ECO:0000256" key="3">
    <source>
        <dbReference type="ARBA" id="ARBA00023125"/>
    </source>
</evidence>
<dbReference type="Gene3D" id="1.10.10.10">
    <property type="entry name" value="Winged helix-like DNA-binding domain superfamily/Winged helix DNA-binding domain"/>
    <property type="match status" value="1"/>
</dbReference>
<dbReference type="InterPro" id="IPR036388">
    <property type="entry name" value="WH-like_DNA-bd_sf"/>
</dbReference>
<dbReference type="PANTHER" id="PTHR30537:SF5">
    <property type="entry name" value="HTH-TYPE TRANSCRIPTIONAL ACTIVATOR TTDR-RELATED"/>
    <property type="match status" value="1"/>
</dbReference>
<protein>
    <submittedName>
        <fullName evidence="6">LysR family transcriptional regulator</fullName>
    </submittedName>
</protein>
<evidence type="ECO:0000313" key="7">
    <source>
        <dbReference type="Proteomes" id="UP001371218"/>
    </source>
</evidence>
<dbReference type="InterPro" id="IPR036390">
    <property type="entry name" value="WH_DNA-bd_sf"/>
</dbReference>
<dbReference type="Pfam" id="PF03466">
    <property type="entry name" value="LysR_substrate"/>
    <property type="match status" value="1"/>
</dbReference>
<accession>A0ABU9BMN4</accession>
<evidence type="ECO:0000256" key="1">
    <source>
        <dbReference type="ARBA" id="ARBA00009437"/>
    </source>
</evidence>
<dbReference type="SUPFAM" id="SSF46785">
    <property type="entry name" value="Winged helix' DNA-binding domain"/>
    <property type="match status" value="1"/>
</dbReference>
<organism evidence="6 7">
    <name type="scientific">Ideonella lacteola</name>
    <dbReference type="NCBI Taxonomy" id="2984193"/>
    <lineage>
        <taxon>Bacteria</taxon>
        <taxon>Pseudomonadati</taxon>
        <taxon>Pseudomonadota</taxon>
        <taxon>Betaproteobacteria</taxon>
        <taxon>Burkholderiales</taxon>
        <taxon>Sphaerotilaceae</taxon>
        <taxon>Ideonella</taxon>
    </lineage>
</organism>
<sequence length="347" mass="36919">MSGLMSPSSTVDPNDLALFAHVADAGSFTRAADKLGLPKSTLSRRLSGLEALLGERLILRTTRRLTVTEFGAAVLEHARQVVAEVDGTLALAQHRQAQPSGHLRVSMPGDLALLALGGMLQQFVRDHPAVTLQLDLSPRRVDLLAENFDLALRMGDLPDDTHLSARRLAWFSGSLFASPDWVQAHGVLTHPDDLSRPDAPWRGLAVAGQGGEPMVWRLERPVEGAGAQAPVEQWQGLPPARMLANSPAVLLQMARAGLGVALAGDFFAAPYVRSGELVRVLPEWRSTPAPAWAVFPERRLMPAKTRAFIDALAAALSPCREPGADVCGTGGQCPGPGGEPMLPPPVG</sequence>
<dbReference type="PANTHER" id="PTHR30537">
    <property type="entry name" value="HTH-TYPE TRANSCRIPTIONAL REGULATOR"/>
    <property type="match status" value="1"/>
</dbReference>
<comment type="caution">
    <text evidence="6">The sequence shown here is derived from an EMBL/GenBank/DDBJ whole genome shotgun (WGS) entry which is preliminary data.</text>
</comment>
<dbReference type="Proteomes" id="UP001371218">
    <property type="component" value="Unassembled WGS sequence"/>
</dbReference>